<dbReference type="GO" id="GO:0009401">
    <property type="term" value="P:phosphoenolpyruvate-dependent sugar phosphotransferase system"/>
    <property type="evidence" value="ECO:0007669"/>
    <property type="project" value="UniProtKB-KW"/>
</dbReference>
<evidence type="ECO:0000259" key="14">
    <source>
        <dbReference type="PROSITE" id="PS51098"/>
    </source>
</evidence>
<dbReference type="InterPro" id="IPR003352">
    <property type="entry name" value="PTS_EIIC"/>
</dbReference>
<feature type="transmembrane region" description="Helical" evidence="12">
    <location>
        <begin position="92"/>
        <end position="110"/>
    </location>
</feature>
<feature type="active site" description="Phosphocysteine intermediate; for EIIB activity" evidence="11">
    <location>
        <position position="403"/>
    </location>
</feature>
<keyword evidence="8" id="KW-0418">Kinase</keyword>
<evidence type="ECO:0000256" key="9">
    <source>
        <dbReference type="ARBA" id="ARBA00022989"/>
    </source>
</evidence>
<evidence type="ECO:0000256" key="8">
    <source>
        <dbReference type="ARBA" id="ARBA00022777"/>
    </source>
</evidence>
<feature type="transmembrane region" description="Helical" evidence="12">
    <location>
        <begin position="130"/>
        <end position="153"/>
    </location>
</feature>
<evidence type="ECO:0000259" key="13">
    <source>
        <dbReference type="PROSITE" id="PS51093"/>
    </source>
</evidence>
<evidence type="ECO:0000256" key="1">
    <source>
        <dbReference type="ARBA" id="ARBA00004651"/>
    </source>
</evidence>
<dbReference type="PROSITE" id="PS01035">
    <property type="entry name" value="PTS_EIIB_TYPE_1_CYS"/>
    <property type="match status" value="1"/>
</dbReference>
<dbReference type="PROSITE" id="PS51093">
    <property type="entry name" value="PTS_EIIA_TYPE_1"/>
    <property type="match status" value="1"/>
</dbReference>
<dbReference type="InterPro" id="IPR050429">
    <property type="entry name" value="PTS_Glucose_EIICBA"/>
</dbReference>
<dbReference type="GO" id="GO:0090563">
    <property type="term" value="F:protein-phosphocysteine-sugar phosphotransferase activity"/>
    <property type="evidence" value="ECO:0007669"/>
    <property type="project" value="TreeGrafter"/>
</dbReference>
<evidence type="ECO:0000256" key="4">
    <source>
        <dbReference type="ARBA" id="ARBA00022597"/>
    </source>
</evidence>
<dbReference type="Pfam" id="PF00358">
    <property type="entry name" value="PTS_EIIA_1"/>
    <property type="match status" value="1"/>
</dbReference>
<dbReference type="CDD" id="cd00212">
    <property type="entry name" value="PTS_IIB_glc"/>
    <property type="match status" value="1"/>
</dbReference>
<keyword evidence="5" id="KW-0808">Transferase</keyword>
<feature type="domain" description="PTS EIIC type-1" evidence="15">
    <location>
        <begin position="1"/>
        <end position="361"/>
    </location>
</feature>
<proteinExistence type="predicted"/>
<dbReference type="NCBIfam" id="TIGR00826">
    <property type="entry name" value="EIIB_glc"/>
    <property type="match status" value="1"/>
</dbReference>
<organism evidence="16 17">
    <name type="scientific">Neobacillus thermocopriae</name>
    <dbReference type="NCBI Taxonomy" id="1215031"/>
    <lineage>
        <taxon>Bacteria</taxon>
        <taxon>Bacillati</taxon>
        <taxon>Bacillota</taxon>
        <taxon>Bacilli</taxon>
        <taxon>Bacillales</taxon>
        <taxon>Bacillaceae</taxon>
        <taxon>Neobacillus</taxon>
    </lineage>
</organism>
<keyword evidence="2" id="KW-0813">Transport</keyword>
<dbReference type="PROSITE" id="PS51103">
    <property type="entry name" value="PTS_EIIC_TYPE_1"/>
    <property type="match status" value="1"/>
</dbReference>
<evidence type="ECO:0000256" key="5">
    <source>
        <dbReference type="ARBA" id="ARBA00022679"/>
    </source>
</evidence>
<dbReference type="NCBIfam" id="TIGR00830">
    <property type="entry name" value="PTBA"/>
    <property type="match status" value="1"/>
</dbReference>
<evidence type="ECO:0000313" key="17">
    <source>
        <dbReference type="Proteomes" id="UP000481621"/>
    </source>
</evidence>
<dbReference type="Gene3D" id="2.70.70.10">
    <property type="entry name" value="Glucose Permease (Domain IIA)"/>
    <property type="match status" value="1"/>
</dbReference>
<dbReference type="Pfam" id="PF00367">
    <property type="entry name" value="PTS_EIIB"/>
    <property type="match status" value="1"/>
</dbReference>
<reference evidence="16" key="1">
    <citation type="submission" date="2020-02" db="EMBL/GenBank/DDBJ databases">
        <title>Bacillus sedimentmangrovi sp. nov., isolated from sediment of the mangrove ecosystem.</title>
        <authorList>
            <person name="Liu G."/>
        </authorList>
    </citation>
    <scope>NUCLEOTIDE SEQUENCE [LARGE SCALE GENOMIC DNA]</scope>
    <source>
        <strain evidence="16">SgZ-7</strain>
    </source>
</reference>
<keyword evidence="7 12" id="KW-0812">Transmembrane</keyword>
<dbReference type="PANTHER" id="PTHR30009">
    <property type="entry name" value="CYTOCHROME C-TYPE SYNTHESIS PROTEIN AND PTS TRANSMEMBRANE COMPONENT"/>
    <property type="match status" value="1"/>
</dbReference>
<feature type="transmembrane region" description="Helical" evidence="12">
    <location>
        <begin position="252"/>
        <end position="269"/>
    </location>
</feature>
<feature type="domain" description="PTS EIIA type-1" evidence="13">
    <location>
        <begin position="501"/>
        <end position="605"/>
    </location>
</feature>
<feature type="transmembrane region" description="Helical" evidence="12">
    <location>
        <begin position="225"/>
        <end position="245"/>
    </location>
</feature>
<dbReference type="InterPro" id="IPR001127">
    <property type="entry name" value="PTS_EIIA_1_perm"/>
</dbReference>
<sequence>MLGFLQRIGKALMLPIAVLPAAGLLLRFGQPDLLDIPFIANAGNAIFANLALIFAIGVAMGFAKDNNGAAALSGAIGYLVLTEGTKAIDENINMGVLGGIITGIIAGSLYNRYRDVKLPEWLGFFSGRRFVPIVTSVTMVIIAGVAGFVWPPIQDAINGLGNWIIGLGAIGSGIYGFLNRLLIPLGLHHVLNSLFWFQFGEFNGQEGDIARFFAGDPNAGGFMTGFFPIMMFGLPAAAFAIIAAAKPEKRKAVSGMFIGLALTSFLTGITEPIEFSFMFIAPLLYGVHAVLTGLSMWVTSMLGIRDGFTFSAGAIDYLLNFNIAEKPLLLLVVGLIYGVIYFVLFYILIKTFNLKTPGREGEEETMENAPTSDSTNMSKHEKLAYHFIKDIGGKDNISNIDHCATRLRLSIKDMDKVNDAALKAHGAKGVMKLNKTNLQIIVGTEVEFVADAMKKLDPSSVHSEETTETVSTPLQGLPTLSDKEFVMPIEGEIIELSEVPDQVFSQKMMGDGFGIIPAKGSVVSPVDGEIINIFPTKHAIGIKSKHGYEILIHIGIDTVHLKGQGFKVLVNEGELVTKGKEILTFDLELIKKSAPSTVTPIIFTNLTKLNMKKQGKVTQGQSGILSIE</sequence>
<evidence type="ECO:0000256" key="10">
    <source>
        <dbReference type="ARBA" id="ARBA00023136"/>
    </source>
</evidence>
<gene>
    <name evidence="16" type="ORF">G4Z05_10375</name>
</gene>
<evidence type="ECO:0000256" key="6">
    <source>
        <dbReference type="ARBA" id="ARBA00022683"/>
    </source>
</evidence>
<evidence type="ECO:0000256" key="11">
    <source>
        <dbReference type="PROSITE-ProRule" id="PRU00421"/>
    </source>
</evidence>
<feature type="transmembrane region" description="Helical" evidence="12">
    <location>
        <begin position="275"/>
        <end position="298"/>
    </location>
</feature>
<feature type="transmembrane region" description="Helical" evidence="12">
    <location>
        <begin position="12"/>
        <end position="30"/>
    </location>
</feature>
<evidence type="ECO:0000256" key="7">
    <source>
        <dbReference type="ARBA" id="ARBA00022692"/>
    </source>
</evidence>
<dbReference type="FunFam" id="3.30.1360.60:FF:000001">
    <property type="entry name" value="PTS system glucose-specific IIBC component PtsG"/>
    <property type="match status" value="1"/>
</dbReference>
<dbReference type="PROSITE" id="PS51098">
    <property type="entry name" value="PTS_EIIB_TYPE_1"/>
    <property type="match status" value="1"/>
</dbReference>
<dbReference type="Gene3D" id="3.30.1360.60">
    <property type="entry name" value="Glucose permease domain IIB"/>
    <property type="match status" value="1"/>
</dbReference>
<comment type="subcellular location">
    <subcellularLocation>
        <location evidence="1">Cell membrane</location>
        <topology evidence="1">Multi-pass membrane protein</topology>
    </subcellularLocation>
</comment>
<dbReference type="InterPro" id="IPR011055">
    <property type="entry name" value="Dup_hybrid_motif"/>
</dbReference>
<keyword evidence="6" id="KW-0598">Phosphotransferase system</keyword>
<evidence type="ECO:0000256" key="3">
    <source>
        <dbReference type="ARBA" id="ARBA00022475"/>
    </source>
</evidence>
<dbReference type="GO" id="GO:0015572">
    <property type="term" value="F:N-acetylglucosamine transmembrane transporter activity"/>
    <property type="evidence" value="ECO:0007669"/>
    <property type="project" value="InterPro"/>
</dbReference>
<feature type="transmembrane region" description="Helical" evidence="12">
    <location>
        <begin position="328"/>
        <end position="349"/>
    </location>
</feature>
<dbReference type="NCBIfam" id="TIGR01998">
    <property type="entry name" value="PTS-II-BC-nag"/>
    <property type="match status" value="1"/>
</dbReference>
<dbReference type="InterPro" id="IPR013013">
    <property type="entry name" value="PTS_EIIC_1"/>
</dbReference>
<dbReference type="InterPro" id="IPR010974">
    <property type="entry name" value="PTS_IIBC_nag"/>
</dbReference>
<dbReference type="Proteomes" id="UP000481621">
    <property type="component" value="Unassembled WGS sequence"/>
</dbReference>
<dbReference type="InterPro" id="IPR036878">
    <property type="entry name" value="Glu_permease_IIB"/>
</dbReference>
<feature type="transmembrane region" description="Helical" evidence="12">
    <location>
        <begin position="160"/>
        <end position="178"/>
    </location>
</feature>
<dbReference type="Pfam" id="PF02378">
    <property type="entry name" value="PTS_EIIC"/>
    <property type="match status" value="1"/>
</dbReference>
<dbReference type="AlphaFoldDB" id="A0A6B3TUE5"/>
<evidence type="ECO:0000256" key="2">
    <source>
        <dbReference type="ARBA" id="ARBA00022448"/>
    </source>
</evidence>
<protein>
    <submittedName>
        <fullName evidence="16">PTS transporter subunit EIIC</fullName>
    </submittedName>
</protein>
<dbReference type="InterPro" id="IPR018113">
    <property type="entry name" value="PTrfase_EIIB_Cys"/>
</dbReference>
<dbReference type="PROSITE" id="PS00371">
    <property type="entry name" value="PTS_EIIA_TYPE_1_HIS"/>
    <property type="match status" value="1"/>
</dbReference>
<feature type="transmembrane region" description="Helical" evidence="12">
    <location>
        <begin position="42"/>
        <end position="63"/>
    </location>
</feature>
<keyword evidence="9 12" id="KW-1133">Transmembrane helix</keyword>
<dbReference type="SUPFAM" id="SSF51261">
    <property type="entry name" value="Duplicated hybrid motif"/>
    <property type="match status" value="1"/>
</dbReference>
<dbReference type="GO" id="GO:0015764">
    <property type="term" value="P:N-acetylglucosamine transport"/>
    <property type="evidence" value="ECO:0007669"/>
    <property type="project" value="TreeGrafter"/>
</dbReference>
<accession>A0A6B3TUE5</accession>
<dbReference type="GO" id="GO:0005886">
    <property type="term" value="C:plasma membrane"/>
    <property type="evidence" value="ECO:0007669"/>
    <property type="project" value="UniProtKB-SubCell"/>
</dbReference>
<comment type="caution">
    <text evidence="16">The sequence shown here is derived from an EMBL/GenBank/DDBJ whole genome shotgun (WGS) entry which is preliminary data.</text>
</comment>
<name>A0A6B3TUE5_9BACI</name>
<dbReference type="GO" id="GO:0016301">
    <property type="term" value="F:kinase activity"/>
    <property type="evidence" value="ECO:0007669"/>
    <property type="project" value="UniProtKB-KW"/>
</dbReference>
<keyword evidence="3" id="KW-1003">Cell membrane</keyword>
<keyword evidence="17" id="KW-1185">Reference proteome</keyword>
<evidence type="ECO:0000313" key="16">
    <source>
        <dbReference type="EMBL" id="NEX79267.1"/>
    </source>
</evidence>
<evidence type="ECO:0000259" key="15">
    <source>
        <dbReference type="PROSITE" id="PS51103"/>
    </source>
</evidence>
<keyword evidence="10 12" id="KW-0472">Membrane</keyword>
<evidence type="ECO:0000256" key="12">
    <source>
        <dbReference type="SAM" id="Phobius"/>
    </source>
</evidence>
<dbReference type="EMBL" id="JAAIUV010000015">
    <property type="protein sequence ID" value="NEX79267.1"/>
    <property type="molecule type" value="Genomic_DNA"/>
</dbReference>
<dbReference type="PANTHER" id="PTHR30009:SF4">
    <property type="entry name" value="PTS SYSTEM N-ACETYLGLUCOSAMINE-SPECIFIC EIICBA COMPONENT"/>
    <property type="match status" value="1"/>
</dbReference>
<feature type="domain" description="PTS EIIB type-1" evidence="14">
    <location>
        <begin position="381"/>
        <end position="463"/>
    </location>
</feature>
<dbReference type="SUPFAM" id="SSF55604">
    <property type="entry name" value="Glucose permease domain IIB"/>
    <property type="match status" value="1"/>
</dbReference>
<keyword evidence="4" id="KW-0762">Sugar transport</keyword>
<dbReference type="RefSeq" id="WP_163251879.1">
    <property type="nucleotide sequence ID" value="NZ_JAAIUV010000015.1"/>
</dbReference>
<dbReference type="FunFam" id="2.70.70.10:FF:000001">
    <property type="entry name" value="PTS system glucose-specific IIA component"/>
    <property type="match status" value="1"/>
</dbReference>
<dbReference type="GO" id="GO:0019866">
    <property type="term" value="C:organelle inner membrane"/>
    <property type="evidence" value="ECO:0007669"/>
    <property type="project" value="InterPro"/>
</dbReference>
<dbReference type="InterPro" id="IPR001996">
    <property type="entry name" value="PTS_IIB_1"/>
</dbReference>
<dbReference type="GO" id="GO:0008982">
    <property type="term" value="F:protein-N(PI)-phosphohistidine-sugar phosphotransferase activity"/>
    <property type="evidence" value="ECO:0007669"/>
    <property type="project" value="InterPro"/>
</dbReference>